<dbReference type="EMBL" id="CAJNOL010000143">
    <property type="protein sequence ID" value="CAF0881891.1"/>
    <property type="molecule type" value="Genomic_DNA"/>
</dbReference>
<name>A0A813YBL3_9BILA</name>
<dbReference type="SUPFAM" id="SSF54928">
    <property type="entry name" value="RNA-binding domain, RBD"/>
    <property type="match status" value="4"/>
</dbReference>
<feature type="compositionally biased region" description="Polar residues" evidence="4">
    <location>
        <begin position="638"/>
        <end position="649"/>
    </location>
</feature>
<dbReference type="Pfam" id="PF00076">
    <property type="entry name" value="RRM_1"/>
    <property type="match status" value="3"/>
</dbReference>
<feature type="domain" description="RRM" evidence="5">
    <location>
        <begin position="537"/>
        <end position="615"/>
    </location>
</feature>
<keyword evidence="7" id="KW-1185">Reference proteome</keyword>
<evidence type="ECO:0000256" key="2">
    <source>
        <dbReference type="ARBA" id="ARBA00022884"/>
    </source>
</evidence>
<dbReference type="InterPro" id="IPR012677">
    <property type="entry name" value="Nucleotide-bd_a/b_plait_sf"/>
</dbReference>
<evidence type="ECO:0000313" key="7">
    <source>
        <dbReference type="Proteomes" id="UP000663870"/>
    </source>
</evidence>
<feature type="compositionally biased region" description="Basic and acidic residues" evidence="4">
    <location>
        <begin position="654"/>
        <end position="677"/>
    </location>
</feature>
<dbReference type="CDD" id="cd12510">
    <property type="entry name" value="RRM1_RBM12_like"/>
    <property type="match status" value="1"/>
</dbReference>
<gene>
    <name evidence="6" type="ORF">JXQ802_LOCUS8195</name>
</gene>
<dbReference type="Proteomes" id="UP000663870">
    <property type="component" value="Unassembled WGS sequence"/>
</dbReference>
<dbReference type="InterPro" id="IPR035979">
    <property type="entry name" value="RBD_domain_sf"/>
</dbReference>
<evidence type="ECO:0000259" key="5">
    <source>
        <dbReference type="PROSITE" id="PS50102"/>
    </source>
</evidence>
<sequence length="810" mass="92143">MSTGSASNIIIRLQNLPNEARAVDIRRFFTGLNIPDGGVHVVGGEKGDAFINFSSDDDARQAMMKSGSICGNPIKLFLSSRSEMQSIIAQVRAGPSTKPLTNVVEQNYTTNIVEQQDQNGSNLPKLPSANAISSILAEFQAKAAQQQQQQQQLQMQQQTSTIDPTNALLLAVAQNGNNPLALQQLLATLNEKQQQQQQQPTIGQQFPFQMPLLTNPINQYAQQPNGWMTQQFSNPFQPQRAAALLLQQQQQQQQQHQQQTLFSNYSQENNNLFQTTITADDPYIRVRNIPVGYNYYNIKLLFSKYKLNLSDIKIINDQNGQRTGEIVLRLHTNKDVADILSQDGRIQCFNSMLDIKKIDEYTFASAIDSYIPAHVKKTPGTTIKNCMRVTGLPKTFERKDVKRFFAGCNVTNRPGGIFIETDTLNGPTFVEFETEIDAEKAFFYNGEKIGSSTIEMYRMTKTDMENEINSLKRGPERMPRRPPLLHHEPTTLANIRNDKSQHLLPTPTSFHHHIGSPIQTSTFPPIQTNINQDQTIVCLRLRNIPYSTTEKQIYDYFADRSIQIESCKMLLDRFNRGAGEALVRFRDSQSCQIAYESKNRQIFYGRTLDLRRITLFEYQNASLTPMLTANDLASPATMNQHFQQTNTKRYPSFYERDDDRRNDKRPRWEGAHNDKEPYGFNRSSPRIIKDDQGAEIKLPDEKKPLNDRRSSTPPIAPTTNLPPLPSELNDYIGRILLLSNVPYRATREEILDFLRPYSPVPDTLKIRCDVNGKPTGFGVVACETIKDATQAVVELNNQMFMSRKIFLQQR</sequence>
<dbReference type="InterPro" id="IPR000504">
    <property type="entry name" value="RRM_dom"/>
</dbReference>
<dbReference type="SMART" id="SM00360">
    <property type="entry name" value="RRM"/>
    <property type="match status" value="5"/>
</dbReference>
<evidence type="ECO:0000256" key="1">
    <source>
        <dbReference type="ARBA" id="ARBA00022737"/>
    </source>
</evidence>
<dbReference type="Gene3D" id="3.30.70.330">
    <property type="match status" value="5"/>
</dbReference>
<dbReference type="GO" id="GO:0003723">
    <property type="term" value="F:RNA binding"/>
    <property type="evidence" value="ECO:0007669"/>
    <property type="project" value="UniProtKB-UniRule"/>
</dbReference>
<keyword evidence="2 3" id="KW-0694">RNA-binding</keyword>
<dbReference type="AlphaFoldDB" id="A0A813YBL3"/>
<dbReference type="PROSITE" id="PS50102">
    <property type="entry name" value="RRM"/>
    <property type="match status" value="4"/>
</dbReference>
<comment type="caution">
    <text evidence="6">The sequence shown here is derived from an EMBL/GenBank/DDBJ whole genome shotgun (WGS) entry which is preliminary data.</text>
</comment>
<proteinExistence type="predicted"/>
<evidence type="ECO:0000256" key="3">
    <source>
        <dbReference type="PROSITE-ProRule" id="PRU00176"/>
    </source>
</evidence>
<accession>A0A813YBL3</accession>
<keyword evidence="1" id="KW-0677">Repeat</keyword>
<feature type="region of interest" description="Disordered" evidence="4">
    <location>
        <begin position="638"/>
        <end position="722"/>
    </location>
</feature>
<reference evidence="6" key="1">
    <citation type="submission" date="2021-02" db="EMBL/GenBank/DDBJ databases">
        <authorList>
            <person name="Nowell W R."/>
        </authorList>
    </citation>
    <scope>NUCLEOTIDE SEQUENCE</scope>
</reference>
<dbReference type="InterPro" id="IPR050666">
    <property type="entry name" value="ESRP"/>
</dbReference>
<dbReference type="PANTHER" id="PTHR13976">
    <property type="entry name" value="HETEROGENEOUS NUCLEAR RIBONUCLEOPROTEIN-RELATED"/>
    <property type="match status" value="1"/>
</dbReference>
<protein>
    <recommendedName>
        <fullName evidence="5">RRM domain-containing protein</fullName>
    </recommendedName>
</protein>
<evidence type="ECO:0000313" key="6">
    <source>
        <dbReference type="EMBL" id="CAF0881891.1"/>
    </source>
</evidence>
<feature type="domain" description="RRM" evidence="5">
    <location>
        <begin position="734"/>
        <end position="810"/>
    </location>
</feature>
<organism evidence="6 7">
    <name type="scientific">Rotaria sordida</name>
    <dbReference type="NCBI Taxonomy" id="392033"/>
    <lineage>
        <taxon>Eukaryota</taxon>
        <taxon>Metazoa</taxon>
        <taxon>Spiralia</taxon>
        <taxon>Gnathifera</taxon>
        <taxon>Rotifera</taxon>
        <taxon>Eurotatoria</taxon>
        <taxon>Bdelloidea</taxon>
        <taxon>Philodinida</taxon>
        <taxon>Philodinidae</taxon>
        <taxon>Rotaria</taxon>
    </lineage>
</organism>
<dbReference type="CDD" id="cd12254">
    <property type="entry name" value="RRM_hnRNPH_ESRPs_RBM12_like"/>
    <property type="match status" value="2"/>
</dbReference>
<feature type="compositionally biased region" description="Basic and acidic residues" evidence="4">
    <location>
        <begin position="687"/>
        <end position="710"/>
    </location>
</feature>
<feature type="domain" description="RRM" evidence="5">
    <location>
        <begin position="385"/>
        <end position="461"/>
    </location>
</feature>
<evidence type="ECO:0000256" key="4">
    <source>
        <dbReference type="SAM" id="MobiDB-lite"/>
    </source>
</evidence>
<feature type="domain" description="RRM" evidence="5">
    <location>
        <begin position="9"/>
        <end position="81"/>
    </location>
</feature>